<comment type="caution">
    <text evidence="2">The sequence shown here is derived from an EMBL/GenBank/DDBJ whole genome shotgun (WGS) entry which is preliminary data.</text>
</comment>
<dbReference type="EMBL" id="BTGU01000163">
    <property type="protein sequence ID" value="GMN63960.1"/>
    <property type="molecule type" value="Genomic_DNA"/>
</dbReference>
<organism evidence="2 3">
    <name type="scientific">Ficus carica</name>
    <name type="common">Common fig</name>
    <dbReference type="NCBI Taxonomy" id="3494"/>
    <lineage>
        <taxon>Eukaryota</taxon>
        <taxon>Viridiplantae</taxon>
        <taxon>Streptophyta</taxon>
        <taxon>Embryophyta</taxon>
        <taxon>Tracheophyta</taxon>
        <taxon>Spermatophyta</taxon>
        <taxon>Magnoliopsida</taxon>
        <taxon>eudicotyledons</taxon>
        <taxon>Gunneridae</taxon>
        <taxon>Pentapetalae</taxon>
        <taxon>rosids</taxon>
        <taxon>fabids</taxon>
        <taxon>Rosales</taxon>
        <taxon>Moraceae</taxon>
        <taxon>Ficeae</taxon>
        <taxon>Ficus</taxon>
    </lineage>
</organism>
<protein>
    <submittedName>
        <fullName evidence="2">Uncharacterized protein</fullName>
    </submittedName>
</protein>
<dbReference type="Proteomes" id="UP001187192">
    <property type="component" value="Unassembled WGS sequence"/>
</dbReference>
<proteinExistence type="predicted"/>
<feature type="region of interest" description="Disordered" evidence="1">
    <location>
        <begin position="1"/>
        <end position="32"/>
    </location>
</feature>
<gene>
    <name evidence="2" type="ORF">TIFTF001_033025</name>
</gene>
<feature type="compositionally biased region" description="Low complexity" evidence="1">
    <location>
        <begin position="14"/>
        <end position="32"/>
    </location>
</feature>
<evidence type="ECO:0000313" key="3">
    <source>
        <dbReference type="Proteomes" id="UP001187192"/>
    </source>
</evidence>
<name>A0AA88DXS0_FICCA</name>
<sequence length="65" mass="6522">MMNGVKGGPPPQAGPSRTAGPRAGRAAAGAGPVYSDCSLHRSQACRQNVLSLCADGLRASSGDRK</sequence>
<keyword evidence="3" id="KW-1185">Reference proteome</keyword>
<reference evidence="2" key="1">
    <citation type="submission" date="2023-07" db="EMBL/GenBank/DDBJ databases">
        <title>draft genome sequence of fig (Ficus carica).</title>
        <authorList>
            <person name="Takahashi T."/>
            <person name="Nishimura K."/>
        </authorList>
    </citation>
    <scope>NUCLEOTIDE SEQUENCE</scope>
</reference>
<dbReference type="AlphaFoldDB" id="A0AA88DXS0"/>
<evidence type="ECO:0000313" key="2">
    <source>
        <dbReference type="EMBL" id="GMN63960.1"/>
    </source>
</evidence>
<evidence type="ECO:0000256" key="1">
    <source>
        <dbReference type="SAM" id="MobiDB-lite"/>
    </source>
</evidence>
<accession>A0AA88DXS0</accession>